<proteinExistence type="predicted"/>
<keyword evidence="1" id="KW-0614">Plasmid</keyword>
<accession>A0A5P3VR83</accession>
<dbReference type="EMBL" id="CP032520">
    <property type="protein sequence ID" value="QEZ48884.1"/>
    <property type="molecule type" value="Genomic_DNA"/>
</dbReference>
<dbReference type="AlphaFoldDB" id="A0A5P3VR83"/>
<geneLocation type="plasmid" evidence="1">
    <name>unnamed1</name>
</geneLocation>
<reference evidence="1 2" key="1">
    <citation type="submission" date="2018-09" db="EMBL/GenBank/DDBJ databases">
        <title>Complete genome sequence of Cupriavidus oxalaticus T2, a bacterium capable of phenol tolerance and degradation.</title>
        <authorList>
            <person name="Yan J."/>
        </authorList>
    </citation>
    <scope>NUCLEOTIDE SEQUENCE [LARGE SCALE GENOMIC DNA]</scope>
    <source>
        <strain evidence="1 2">T2</strain>
        <plasmid evidence="1 2">unnamed1</plasmid>
    </source>
</reference>
<evidence type="ECO:0000313" key="1">
    <source>
        <dbReference type="EMBL" id="QEZ48884.1"/>
    </source>
</evidence>
<gene>
    <name evidence="1" type="ORF">D2917_31970</name>
</gene>
<protein>
    <submittedName>
        <fullName evidence="1">Uncharacterized protein</fullName>
    </submittedName>
</protein>
<dbReference type="Proteomes" id="UP000325743">
    <property type="component" value="Plasmid unnamed1"/>
</dbReference>
<organism evidence="1 2">
    <name type="scientific">Cupriavidus oxalaticus</name>
    <dbReference type="NCBI Taxonomy" id="96344"/>
    <lineage>
        <taxon>Bacteria</taxon>
        <taxon>Pseudomonadati</taxon>
        <taxon>Pseudomonadota</taxon>
        <taxon>Betaproteobacteria</taxon>
        <taxon>Burkholderiales</taxon>
        <taxon>Burkholderiaceae</taxon>
        <taxon>Cupriavidus</taxon>
    </lineage>
</organism>
<sequence>MGELLAFRILRIVVINPMRSQCVNDARGEHRAPFASLAEECQLDAVLYRHCLEMTAQRVRTSSGRAPLQYH</sequence>
<name>A0A5P3VR83_9BURK</name>
<evidence type="ECO:0000313" key="2">
    <source>
        <dbReference type="Proteomes" id="UP000325743"/>
    </source>
</evidence>